<dbReference type="NCBIfam" id="NF000801">
    <property type="entry name" value="PRK00055.1-3"/>
    <property type="match status" value="1"/>
</dbReference>
<comment type="subunit">
    <text evidence="2">Homodimer.</text>
</comment>
<comment type="cofactor">
    <cofactor evidence="1">
        <name>Zn(2+)</name>
        <dbReference type="ChEBI" id="CHEBI:29105"/>
    </cofactor>
</comment>
<dbReference type="GO" id="GO:0042781">
    <property type="term" value="F:3'-tRNA processing endoribonuclease activity"/>
    <property type="evidence" value="ECO:0007669"/>
    <property type="project" value="UniProtKB-EC"/>
</dbReference>
<dbReference type="EMBL" id="VSSQ01027509">
    <property type="protein sequence ID" value="MPM76799.1"/>
    <property type="molecule type" value="Genomic_DNA"/>
</dbReference>
<evidence type="ECO:0000256" key="6">
    <source>
        <dbReference type="ARBA" id="ARBA00022759"/>
    </source>
</evidence>
<dbReference type="PANTHER" id="PTHR46018:SF2">
    <property type="entry name" value="ZINC PHOSPHODIESTERASE ELAC PROTEIN 1"/>
    <property type="match status" value="1"/>
</dbReference>
<dbReference type="Pfam" id="PF23023">
    <property type="entry name" value="Anti-Pycsar_Apyc1"/>
    <property type="match status" value="1"/>
</dbReference>
<reference evidence="9" key="1">
    <citation type="submission" date="2019-08" db="EMBL/GenBank/DDBJ databases">
        <authorList>
            <person name="Kucharzyk K."/>
            <person name="Murdoch R.W."/>
            <person name="Higgins S."/>
            <person name="Loffler F."/>
        </authorList>
    </citation>
    <scope>NUCLEOTIDE SEQUENCE</scope>
</reference>
<keyword evidence="7 9" id="KW-0378">Hydrolase</keyword>
<keyword evidence="8" id="KW-0862">Zinc</keyword>
<dbReference type="PANTHER" id="PTHR46018">
    <property type="entry name" value="ZINC PHOSPHODIESTERASE ELAC PROTEIN 1"/>
    <property type="match status" value="1"/>
</dbReference>
<evidence type="ECO:0000256" key="5">
    <source>
        <dbReference type="ARBA" id="ARBA00022723"/>
    </source>
</evidence>
<proteinExistence type="inferred from homology"/>
<gene>
    <name evidence="9" type="primary">rnz_12</name>
    <name evidence="9" type="ORF">SDC9_123798</name>
</gene>
<evidence type="ECO:0000256" key="2">
    <source>
        <dbReference type="ARBA" id="ARBA00011738"/>
    </source>
</evidence>
<dbReference type="EC" id="3.1.26.11" evidence="9"/>
<evidence type="ECO:0000256" key="1">
    <source>
        <dbReference type="ARBA" id="ARBA00001947"/>
    </source>
</evidence>
<name>A0A645CIL6_9ZZZZ</name>
<keyword evidence="6" id="KW-0255">Endonuclease</keyword>
<dbReference type="HAMAP" id="MF_01818">
    <property type="entry name" value="RNase_Z_BN"/>
    <property type="match status" value="1"/>
</dbReference>
<dbReference type="Gene3D" id="3.60.15.10">
    <property type="entry name" value="Ribonuclease Z/Hydroxyacylglutathione hydrolase-like"/>
    <property type="match status" value="1"/>
</dbReference>
<dbReference type="InterPro" id="IPR036866">
    <property type="entry name" value="RibonucZ/Hydroxyglut_hydro"/>
</dbReference>
<evidence type="ECO:0000256" key="4">
    <source>
        <dbReference type="ARBA" id="ARBA00022722"/>
    </source>
</evidence>
<keyword evidence="4" id="KW-0540">Nuclease</keyword>
<dbReference type="CDD" id="cd07717">
    <property type="entry name" value="RNaseZ_ZiPD-like_MBL-fold"/>
    <property type="match status" value="1"/>
</dbReference>
<sequence length="302" mass="33744">MVDVALLGTGGMMPMPERFLSSILLRINGRLIMTDCGEGTQVTLKMLGWGFKAIDTICFTHFHADHISGLPGMLLTIGNSGRKEPVTLVGPVGLKRVVEGLRVICPELPFKIEYLEIEDASQVNDFGDFKLSTCEGEHRIRCFAYRFDIPRKGKFSVEKAQNIGIPVNMWSILQKGCDVEYKGKVYTSDMVLGDERRGISISFCTDTRPVAALGGFVKDSDLFICEGMYGDNDKLQKAVEYKHMLFSEAAKLARIGKVNELWLTHSSPSLSEPEEYIDNAKSIFKNTSVGYDRMTKRINFSE</sequence>
<organism evidence="9">
    <name type="scientific">bioreactor metagenome</name>
    <dbReference type="NCBI Taxonomy" id="1076179"/>
    <lineage>
        <taxon>unclassified sequences</taxon>
        <taxon>metagenomes</taxon>
        <taxon>ecological metagenomes</taxon>
    </lineage>
</organism>
<evidence type="ECO:0000256" key="7">
    <source>
        <dbReference type="ARBA" id="ARBA00022801"/>
    </source>
</evidence>
<dbReference type="NCBIfam" id="TIGR02651">
    <property type="entry name" value="RNase_Z"/>
    <property type="match status" value="1"/>
</dbReference>
<comment type="caution">
    <text evidence="9">The sequence shown here is derived from an EMBL/GenBank/DDBJ whole genome shotgun (WGS) entry which is preliminary data.</text>
</comment>
<dbReference type="SUPFAM" id="SSF56281">
    <property type="entry name" value="Metallo-hydrolase/oxidoreductase"/>
    <property type="match status" value="1"/>
</dbReference>
<evidence type="ECO:0000256" key="8">
    <source>
        <dbReference type="ARBA" id="ARBA00022833"/>
    </source>
</evidence>
<dbReference type="InterPro" id="IPR013471">
    <property type="entry name" value="RNase_Z/BN"/>
</dbReference>
<dbReference type="GO" id="GO:0046872">
    <property type="term" value="F:metal ion binding"/>
    <property type="evidence" value="ECO:0007669"/>
    <property type="project" value="UniProtKB-KW"/>
</dbReference>
<keyword evidence="5" id="KW-0479">Metal-binding</keyword>
<accession>A0A645CIL6</accession>
<evidence type="ECO:0000313" key="9">
    <source>
        <dbReference type="EMBL" id="MPM76799.1"/>
    </source>
</evidence>
<keyword evidence="3" id="KW-0819">tRNA processing</keyword>
<protein>
    <submittedName>
        <fullName evidence="9">Ribonuclease Z</fullName>
        <ecNumber evidence="9">3.1.26.11</ecNumber>
    </submittedName>
</protein>
<evidence type="ECO:0000256" key="3">
    <source>
        <dbReference type="ARBA" id="ARBA00022694"/>
    </source>
</evidence>
<dbReference type="AlphaFoldDB" id="A0A645CIL6"/>